<name>A0A5S3YR48_9GAMM</name>
<proteinExistence type="predicted"/>
<feature type="domain" description="DUF4240" evidence="1">
    <location>
        <begin position="4"/>
        <end position="127"/>
    </location>
</feature>
<gene>
    <name evidence="2" type="ORF">CWB73_16860</name>
</gene>
<dbReference type="OrthoDB" id="9814303at2"/>
<dbReference type="EMBL" id="PNCM01000040">
    <property type="protein sequence ID" value="TMP78411.1"/>
    <property type="molecule type" value="Genomic_DNA"/>
</dbReference>
<sequence>MVYEEEFWELVESSGSPDNCSLEEQCERITKKLSGKSKEELVAFANIHREILCKAYTWPMLKASFVLLSYISDDVFEDFRNWVILNGKKRFYETLDNPDNIASYIQVQDPVEEVTGEALLYVCDEAWDGDIEDLEEEYVYPEDPVIEDDWPSEKELKHEFPKLYDQFWDEENVRTLN</sequence>
<reference evidence="2 3" key="1">
    <citation type="submission" date="2017-12" db="EMBL/GenBank/DDBJ databases">
        <authorList>
            <person name="Paulsen S."/>
            <person name="Gram L.K."/>
        </authorList>
    </citation>
    <scope>NUCLEOTIDE SEQUENCE [LARGE SCALE GENOMIC DNA]</scope>
    <source>
        <strain evidence="2 3">S1189</strain>
    </source>
</reference>
<dbReference type="AlphaFoldDB" id="A0A5S3YR48"/>
<organism evidence="2 3">
    <name type="scientific">Pseudoalteromonas phenolica</name>
    <dbReference type="NCBI Taxonomy" id="161398"/>
    <lineage>
        <taxon>Bacteria</taxon>
        <taxon>Pseudomonadati</taxon>
        <taxon>Pseudomonadota</taxon>
        <taxon>Gammaproteobacteria</taxon>
        <taxon>Alteromonadales</taxon>
        <taxon>Pseudoalteromonadaceae</taxon>
        <taxon>Pseudoalteromonas</taxon>
    </lineage>
</organism>
<comment type="caution">
    <text evidence="2">The sequence shown here is derived from an EMBL/GenBank/DDBJ whole genome shotgun (WGS) entry which is preliminary data.</text>
</comment>
<evidence type="ECO:0000259" key="1">
    <source>
        <dbReference type="Pfam" id="PF14024"/>
    </source>
</evidence>
<accession>A0A5S3YR48</accession>
<dbReference type="Proteomes" id="UP000307362">
    <property type="component" value="Unassembled WGS sequence"/>
</dbReference>
<protein>
    <recommendedName>
        <fullName evidence="1">DUF4240 domain-containing protein</fullName>
    </recommendedName>
</protein>
<evidence type="ECO:0000313" key="3">
    <source>
        <dbReference type="Proteomes" id="UP000307362"/>
    </source>
</evidence>
<reference evidence="3" key="2">
    <citation type="submission" date="2019-06" db="EMBL/GenBank/DDBJ databases">
        <title>Co-occurence of chitin degradation, pigmentation and bioactivity in marine Pseudoalteromonas.</title>
        <authorList>
            <person name="Sonnenschein E.C."/>
            <person name="Bech P.K."/>
        </authorList>
    </citation>
    <scope>NUCLEOTIDE SEQUENCE [LARGE SCALE GENOMIC DNA]</scope>
    <source>
        <strain evidence="3">S1189</strain>
    </source>
</reference>
<dbReference type="InterPro" id="IPR025334">
    <property type="entry name" value="DUF4240"/>
</dbReference>
<evidence type="ECO:0000313" key="2">
    <source>
        <dbReference type="EMBL" id="TMP78411.1"/>
    </source>
</evidence>
<dbReference type="Pfam" id="PF14024">
    <property type="entry name" value="DUF4240"/>
    <property type="match status" value="1"/>
</dbReference>